<dbReference type="Proteomes" id="UP000287188">
    <property type="component" value="Unassembled WGS sequence"/>
</dbReference>
<reference evidence="2" key="1">
    <citation type="submission" date="2018-12" db="EMBL/GenBank/DDBJ databases">
        <title>Tengunoibacter tsumagoiensis gen. nov., sp. nov., Dictyobacter kobayashii sp. nov., D. alpinus sp. nov., and D. joshuensis sp. nov. and description of Dictyobacteraceae fam. nov. within the order Ktedonobacterales isolated from Tengu-no-mugimeshi.</title>
        <authorList>
            <person name="Wang C.M."/>
            <person name="Zheng Y."/>
            <person name="Sakai Y."/>
            <person name="Toyoda A."/>
            <person name="Minakuchi Y."/>
            <person name="Abe K."/>
            <person name="Yokota A."/>
            <person name="Yabe S."/>
        </authorList>
    </citation>
    <scope>NUCLEOTIDE SEQUENCE [LARGE SCALE GENOMIC DNA]</scope>
    <source>
        <strain evidence="2">Uno11</strain>
    </source>
</reference>
<gene>
    <name evidence="1" type="ORF">KDK_53370</name>
</gene>
<evidence type="ECO:0000313" key="1">
    <source>
        <dbReference type="EMBL" id="GCE21537.1"/>
    </source>
</evidence>
<name>A0A402AR20_9CHLR</name>
<proteinExistence type="predicted"/>
<protein>
    <submittedName>
        <fullName evidence="1">Uncharacterized protein</fullName>
    </submittedName>
</protein>
<accession>A0A402AR20</accession>
<comment type="caution">
    <text evidence="1">The sequence shown here is derived from an EMBL/GenBank/DDBJ whole genome shotgun (WGS) entry which is preliminary data.</text>
</comment>
<dbReference type="AlphaFoldDB" id="A0A402AR20"/>
<organism evidence="1 2">
    <name type="scientific">Dictyobacter kobayashii</name>
    <dbReference type="NCBI Taxonomy" id="2014872"/>
    <lineage>
        <taxon>Bacteria</taxon>
        <taxon>Bacillati</taxon>
        <taxon>Chloroflexota</taxon>
        <taxon>Ktedonobacteria</taxon>
        <taxon>Ktedonobacterales</taxon>
        <taxon>Dictyobacteraceae</taxon>
        <taxon>Dictyobacter</taxon>
    </lineage>
</organism>
<keyword evidence="2" id="KW-1185">Reference proteome</keyword>
<dbReference type="EMBL" id="BIFS01000001">
    <property type="protein sequence ID" value="GCE21537.1"/>
    <property type="molecule type" value="Genomic_DNA"/>
</dbReference>
<dbReference type="RefSeq" id="WP_126553258.1">
    <property type="nucleotide sequence ID" value="NZ_BIFS01000001.1"/>
</dbReference>
<sequence length="102" mass="11682">MSNSIPQDRYTRSTISTFASNQQNIAESAPLIEQQIKPEELFTDASNQPSGPIDLLYRFNSDQQKPALGFQQVDNEQDEEEMYSLVYIDPSLLEAWQSHISR</sequence>
<evidence type="ECO:0000313" key="2">
    <source>
        <dbReference type="Proteomes" id="UP000287188"/>
    </source>
</evidence>
<dbReference type="OrthoDB" id="163406at2"/>